<name>A0A1G2FIV4_9BACT</name>
<organism evidence="3 4">
    <name type="scientific">Candidatus Portnoybacteria bacterium RIFCSPHIGHO2_12_FULL_38_9</name>
    <dbReference type="NCBI Taxonomy" id="1801997"/>
    <lineage>
        <taxon>Bacteria</taxon>
        <taxon>Candidatus Portnoyibacteriota</taxon>
    </lineage>
</organism>
<accession>A0A1G2FIV4</accession>
<keyword evidence="2" id="KW-0472">Membrane</keyword>
<feature type="transmembrane region" description="Helical" evidence="2">
    <location>
        <begin position="46"/>
        <end position="63"/>
    </location>
</feature>
<feature type="region of interest" description="Disordered" evidence="1">
    <location>
        <begin position="116"/>
        <end position="141"/>
    </location>
</feature>
<dbReference type="Proteomes" id="UP000177061">
    <property type="component" value="Unassembled WGS sequence"/>
</dbReference>
<evidence type="ECO:0000313" key="3">
    <source>
        <dbReference type="EMBL" id="OGZ37451.1"/>
    </source>
</evidence>
<dbReference type="AlphaFoldDB" id="A0A1G2FIV4"/>
<sequence>MREVKKISIFFLIFCFVFTPVVAYSWNGEPAARYPEDAEAGVAKTLILVAGVLIGIPLVTWAGRKLMGPSPQEEVELGFKKQLYSSLGERVGERVKTLPDSVIDQIIVGALGGQPVSQSRVLPQPQSRPEASPGVWQSTPLPNYSNQGGVYLINASQIQEVN</sequence>
<dbReference type="EMBL" id="MHNB01000007">
    <property type="protein sequence ID" value="OGZ37451.1"/>
    <property type="molecule type" value="Genomic_DNA"/>
</dbReference>
<comment type="caution">
    <text evidence="3">The sequence shown here is derived from an EMBL/GenBank/DDBJ whole genome shotgun (WGS) entry which is preliminary data.</text>
</comment>
<proteinExistence type="predicted"/>
<keyword evidence="2" id="KW-0812">Transmembrane</keyword>
<feature type="transmembrane region" description="Helical" evidence="2">
    <location>
        <begin position="7"/>
        <end position="26"/>
    </location>
</feature>
<evidence type="ECO:0000313" key="4">
    <source>
        <dbReference type="Proteomes" id="UP000177061"/>
    </source>
</evidence>
<reference evidence="3 4" key="1">
    <citation type="journal article" date="2016" name="Nat. Commun.">
        <title>Thousands of microbial genomes shed light on interconnected biogeochemical processes in an aquifer system.</title>
        <authorList>
            <person name="Anantharaman K."/>
            <person name="Brown C.T."/>
            <person name="Hug L.A."/>
            <person name="Sharon I."/>
            <person name="Castelle C.J."/>
            <person name="Probst A.J."/>
            <person name="Thomas B.C."/>
            <person name="Singh A."/>
            <person name="Wilkins M.J."/>
            <person name="Karaoz U."/>
            <person name="Brodie E.L."/>
            <person name="Williams K.H."/>
            <person name="Hubbard S.S."/>
            <person name="Banfield J.F."/>
        </authorList>
    </citation>
    <scope>NUCLEOTIDE SEQUENCE [LARGE SCALE GENOMIC DNA]</scope>
</reference>
<gene>
    <name evidence="3" type="ORF">A3J64_00450</name>
</gene>
<protein>
    <submittedName>
        <fullName evidence="3">Uncharacterized protein</fullName>
    </submittedName>
</protein>
<keyword evidence="2" id="KW-1133">Transmembrane helix</keyword>
<evidence type="ECO:0000256" key="2">
    <source>
        <dbReference type="SAM" id="Phobius"/>
    </source>
</evidence>
<evidence type="ECO:0000256" key="1">
    <source>
        <dbReference type="SAM" id="MobiDB-lite"/>
    </source>
</evidence>